<evidence type="ECO:0000259" key="1">
    <source>
        <dbReference type="Pfam" id="PF08044"/>
    </source>
</evidence>
<protein>
    <submittedName>
        <fullName evidence="2">DUF1707 domain-containing protein</fullName>
    </submittedName>
</protein>
<feature type="domain" description="DUF1707" evidence="1">
    <location>
        <begin position="293"/>
        <end position="345"/>
    </location>
</feature>
<dbReference type="Proteomes" id="UP000280819">
    <property type="component" value="Unassembled WGS sequence"/>
</dbReference>
<dbReference type="InterPro" id="IPR012551">
    <property type="entry name" value="DUF1707_SHOCT-like"/>
</dbReference>
<dbReference type="EMBL" id="RQZG01000017">
    <property type="protein sequence ID" value="RRD03719.1"/>
    <property type="molecule type" value="Genomic_DNA"/>
</dbReference>
<dbReference type="PANTHER" id="PTHR40763:SF5">
    <property type="entry name" value="MEMBRANE PROTEIN"/>
    <property type="match status" value="1"/>
</dbReference>
<organism evidence="2 3">
    <name type="scientific">Arachnia propionica</name>
    <dbReference type="NCBI Taxonomy" id="1750"/>
    <lineage>
        <taxon>Bacteria</taxon>
        <taxon>Bacillati</taxon>
        <taxon>Actinomycetota</taxon>
        <taxon>Actinomycetes</taxon>
        <taxon>Propionibacteriales</taxon>
        <taxon>Propionibacteriaceae</taxon>
        <taxon>Arachnia</taxon>
    </lineage>
</organism>
<reference evidence="2 3" key="1">
    <citation type="submission" date="2018-11" db="EMBL/GenBank/DDBJ databases">
        <title>Genomes From Bacteria Associated with the Canine Oral Cavity: a Test Case for Automated Genome-Based Taxonomic Assignment.</title>
        <authorList>
            <person name="Coil D.A."/>
            <person name="Jospin G."/>
            <person name="Darling A.E."/>
            <person name="Wallis C."/>
            <person name="Davis I.J."/>
            <person name="Harris S."/>
            <person name="Eisen J.A."/>
            <person name="Holcombe L.J."/>
            <person name="O'Flynn C."/>
        </authorList>
    </citation>
    <scope>NUCLEOTIDE SEQUENCE [LARGE SCALE GENOMIC DNA]</scope>
    <source>
        <strain evidence="2 3">OH887_COT-365</strain>
    </source>
</reference>
<comment type="caution">
    <text evidence="2">The sequence shown here is derived from an EMBL/GenBank/DDBJ whole genome shotgun (WGS) entry which is preliminary data.</text>
</comment>
<dbReference type="RefSeq" id="WP_124845594.1">
    <property type="nucleotide sequence ID" value="NZ_RQZG01000017.1"/>
</dbReference>
<dbReference type="Pfam" id="PF08044">
    <property type="entry name" value="DUF1707"/>
    <property type="match status" value="1"/>
</dbReference>
<name>A0A3P1T2V8_9ACTN</name>
<dbReference type="OrthoDB" id="3636235at2"/>
<dbReference type="PANTHER" id="PTHR40763">
    <property type="entry name" value="MEMBRANE PROTEIN-RELATED"/>
    <property type="match status" value="1"/>
</dbReference>
<proteinExistence type="predicted"/>
<evidence type="ECO:0000313" key="2">
    <source>
        <dbReference type="EMBL" id="RRD03719.1"/>
    </source>
</evidence>
<accession>A0A3P1T2V8</accession>
<sequence length="479" mass="51735">MNSRGDHHQPPLSFGLQPYEVWGTPSQKVMLDFVHRHRRAVREIFSDRGGSLTEDVPLRDVPALLVPTRSGPFPAVVIDDLWVGNVVDERVLGLRSAMVDLLEHGAALEVPARLWGLRGRARIRVGLPQPGGIFPPGPLPPPPRLVLPRGAVIQVTGEEEHQEWLAELLAGQPECDVVAELYRLGATRSRTVVGVRVHERDVGRLSAVSSAQLMPLLEACADRGVAVCGRATVRGNRLRAEVTLAVARVKDLGDDWLRRHLPDSPQVAGVHPPVLQPTGPRLVDMNDSLQPRMRVGTAERDAVLEVLSLAYADGQLDHEEFTQRQEVCLNAKFDDELATLTADLPAARAVMPAVQPAAAPLIAADARSAQEIAFMSGKDIHLDAHTPTVTSFAFMGGNAIHTAGVMGPGVTIEISLSAMWGGHDVFVPKGVRVIDQSVNIMGGVEIKKRARGDGSNGTLIIRGFNLMGGTTVKLDRNQD</sequence>
<dbReference type="AlphaFoldDB" id="A0A3P1T2V8"/>
<evidence type="ECO:0000313" key="3">
    <source>
        <dbReference type="Proteomes" id="UP000280819"/>
    </source>
</evidence>
<gene>
    <name evidence="2" type="ORF">EII34_13005</name>
</gene>